<reference evidence="8 9" key="1">
    <citation type="submission" date="2018-06" db="EMBL/GenBank/DDBJ databases">
        <title>Complete genome of Desulfovibrio marinus P48SEP.</title>
        <authorList>
            <person name="Crispim J.S."/>
            <person name="Vidigal P.M.P."/>
            <person name="Silva L.C.F."/>
            <person name="Araujo L.C."/>
            <person name="Laguardia C.N."/>
            <person name="Dias R.S."/>
            <person name="Sousa M.P."/>
            <person name="Paula S.O."/>
            <person name="Silva C."/>
        </authorList>
    </citation>
    <scope>NUCLEOTIDE SEQUENCE [LARGE SCALE GENOMIC DNA]</scope>
    <source>
        <strain evidence="8 9">P48SEP</strain>
    </source>
</reference>
<dbReference type="OrthoDB" id="9775880at2"/>
<comment type="similarity">
    <text evidence="1">Belongs to the 'phage' integrase family.</text>
</comment>
<organism evidence="8 9">
    <name type="scientific">Oceanidesulfovibrio marinus</name>
    <dbReference type="NCBI Taxonomy" id="370038"/>
    <lineage>
        <taxon>Bacteria</taxon>
        <taxon>Pseudomonadati</taxon>
        <taxon>Thermodesulfobacteriota</taxon>
        <taxon>Desulfovibrionia</taxon>
        <taxon>Desulfovibrionales</taxon>
        <taxon>Desulfovibrionaceae</taxon>
        <taxon>Oceanidesulfovibrio</taxon>
    </lineage>
</organism>
<feature type="domain" description="Tyr recombinase" evidence="6">
    <location>
        <begin position="201"/>
        <end position="380"/>
    </location>
</feature>
<dbReference type="Pfam" id="PF13356">
    <property type="entry name" value="Arm-DNA-bind_3"/>
    <property type="match status" value="1"/>
</dbReference>
<dbReference type="Gene3D" id="1.10.150.130">
    <property type="match status" value="1"/>
</dbReference>
<keyword evidence="4" id="KW-0233">DNA recombination</keyword>
<dbReference type="InterPro" id="IPR044068">
    <property type="entry name" value="CB"/>
</dbReference>
<dbReference type="GO" id="GO:0006310">
    <property type="term" value="P:DNA recombination"/>
    <property type="evidence" value="ECO:0007669"/>
    <property type="project" value="UniProtKB-KW"/>
</dbReference>
<keyword evidence="3 5" id="KW-0238">DNA-binding</keyword>
<dbReference type="AlphaFoldDB" id="A0A6P1ZHX2"/>
<dbReference type="EMBL" id="QMIF01000003">
    <property type="protein sequence ID" value="TVM34903.1"/>
    <property type="molecule type" value="Genomic_DNA"/>
</dbReference>
<evidence type="ECO:0000256" key="3">
    <source>
        <dbReference type="ARBA" id="ARBA00023125"/>
    </source>
</evidence>
<dbReference type="PANTHER" id="PTHR30629:SF2">
    <property type="entry name" value="PROPHAGE INTEGRASE INTS-RELATED"/>
    <property type="match status" value="1"/>
</dbReference>
<dbReference type="InterPro" id="IPR002104">
    <property type="entry name" value="Integrase_catalytic"/>
</dbReference>
<dbReference type="PANTHER" id="PTHR30629">
    <property type="entry name" value="PROPHAGE INTEGRASE"/>
    <property type="match status" value="1"/>
</dbReference>
<dbReference type="PROSITE" id="PS51898">
    <property type="entry name" value="TYR_RECOMBINASE"/>
    <property type="match status" value="1"/>
</dbReference>
<dbReference type="Proteomes" id="UP000434052">
    <property type="component" value="Unassembled WGS sequence"/>
</dbReference>
<dbReference type="PROSITE" id="PS51900">
    <property type="entry name" value="CB"/>
    <property type="match status" value="1"/>
</dbReference>
<dbReference type="Gene3D" id="1.10.443.10">
    <property type="entry name" value="Intergrase catalytic core"/>
    <property type="match status" value="1"/>
</dbReference>
<protein>
    <submittedName>
        <fullName evidence="8">Integrase</fullName>
    </submittedName>
</protein>
<evidence type="ECO:0000256" key="1">
    <source>
        <dbReference type="ARBA" id="ARBA00008857"/>
    </source>
</evidence>
<dbReference type="GO" id="GO:0015074">
    <property type="term" value="P:DNA integration"/>
    <property type="evidence" value="ECO:0007669"/>
    <property type="project" value="UniProtKB-KW"/>
</dbReference>
<evidence type="ECO:0000313" key="9">
    <source>
        <dbReference type="Proteomes" id="UP000434052"/>
    </source>
</evidence>
<dbReference type="CDD" id="cd00801">
    <property type="entry name" value="INT_P4_C"/>
    <property type="match status" value="1"/>
</dbReference>
<evidence type="ECO:0000313" key="8">
    <source>
        <dbReference type="EMBL" id="TVM34903.1"/>
    </source>
</evidence>
<dbReference type="InterPro" id="IPR011010">
    <property type="entry name" value="DNA_brk_join_enz"/>
</dbReference>
<comment type="caution">
    <text evidence="8">The sequence shown here is derived from an EMBL/GenBank/DDBJ whole genome shotgun (WGS) entry which is preliminary data.</text>
</comment>
<feature type="domain" description="Core-binding (CB)" evidence="7">
    <location>
        <begin position="96"/>
        <end position="177"/>
    </location>
</feature>
<dbReference type="InterPro" id="IPR013762">
    <property type="entry name" value="Integrase-like_cat_sf"/>
</dbReference>
<evidence type="ECO:0000259" key="6">
    <source>
        <dbReference type="PROSITE" id="PS51898"/>
    </source>
</evidence>
<proteinExistence type="inferred from homology"/>
<dbReference type="InterPro" id="IPR038488">
    <property type="entry name" value="Integrase_DNA-bd_sf"/>
</dbReference>
<evidence type="ECO:0000256" key="4">
    <source>
        <dbReference type="ARBA" id="ARBA00023172"/>
    </source>
</evidence>
<evidence type="ECO:0000256" key="5">
    <source>
        <dbReference type="PROSITE-ProRule" id="PRU01248"/>
    </source>
</evidence>
<keyword evidence="2" id="KW-0229">DNA integration</keyword>
<dbReference type="InterPro" id="IPR010998">
    <property type="entry name" value="Integrase_recombinase_N"/>
</dbReference>
<dbReference type="Gene3D" id="3.30.160.390">
    <property type="entry name" value="Integrase, DNA-binding domain"/>
    <property type="match status" value="1"/>
</dbReference>
<name>A0A6P1ZHX2_9BACT</name>
<dbReference type="RefSeq" id="WP_144234508.1">
    <property type="nucleotide sequence ID" value="NZ_QMIF01000003.1"/>
</dbReference>
<gene>
    <name evidence="8" type="ORF">DQK91_05695</name>
</gene>
<dbReference type="InterPro" id="IPR025166">
    <property type="entry name" value="Integrase_DNA_bind_dom"/>
</dbReference>
<sequence length="402" mass="45606">MPLTDATVKAAKPQDKLYSLHDERGLSLEVAPNGTKRWRFRFQLNGKRNRLSLGVYPEVRLKDARVQRDEMRILISKGVDPAKHRAQEREQKKGHNTFEAVAREWFSKFSSNWTEGHGQTIMSRLENNVFPFIGGEPIAGLTAPIILQTLQRIESRGAIETAHRVRQICSQVFRYAITIGKAERDPAADLKGALPPPAIRHHPSITDPRAVGELLAAIAGFKGTHSVCCALRLAPLVFVRPGELRQAEWPEINFDTAEWRIPAEKMKMRNPHIVPLSRQALSILNDVRPLTGSGRYVFPSVRTRSRPMSENTINAALRRLGYSKEEMTGHGFRSMASTLLNEHGWNRDAIERQLAHIEGNSVRAAYNYAELLPERRKMMQWWADYLDELHPGKNTYSITQGD</sequence>
<dbReference type="Pfam" id="PF00589">
    <property type="entry name" value="Phage_integrase"/>
    <property type="match status" value="1"/>
</dbReference>
<accession>A0A6P1ZHX2</accession>
<evidence type="ECO:0000256" key="2">
    <source>
        <dbReference type="ARBA" id="ARBA00022908"/>
    </source>
</evidence>
<dbReference type="InterPro" id="IPR050808">
    <property type="entry name" value="Phage_Integrase"/>
</dbReference>
<dbReference type="SUPFAM" id="SSF56349">
    <property type="entry name" value="DNA breaking-rejoining enzymes"/>
    <property type="match status" value="1"/>
</dbReference>
<dbReference type="GO" id="GO:0003677">
    <property type="term" value="F:DNA binding"/>
    <property type="evidence" value="ECO:0007669"/>
    <property type="project" value="UniProtKB-UniRule"/>
</dbReference>
<evidence type="ECO:0000259" key="7">
    <source>
        <dbReference type="PROSITE" id="PS51900"/>
    </source>
</evidence>
<dbReference type="Pfam" id="PF22022">
    <property type="entry name" value="Phage_int_M"/>
    <property type="match status" value="1"/>
</dbReference>
<dbReference type="InterPro" id="IPR053876">
    <property type="entry name" value="Phage_int_M"/>
</dbReference>